<evidence type="ECO:0000313" key="3">
    <source>
        <dbReference type="Proteomes" id="UP000317881"/>
    </source>
</evidence>
<reference evidence="2 3" key="1">
    <citation type="submission" date="2019-06" db="EMBL/GenBank/DDBJ databases">
        <title>Whole genome shotgun sequence of Streptomyces spinoverrucosus NBRC 14228.</title>
        <authorList>
            <person name="Hosoyama A."/>
            <person name="Uohara A."/>
            <person name="Ohji S."/>
            <person name="Ichikawa N."/>
        </authorList>
    </citation>
    <scope>NUCLEOTIDE SEQUENCE [LARGE SCALE GENOMIC DNA]</scope>
    <source>
        <strain evidence="2 3">NBRC 14228</strain>
    </source>
</reference>
<evidence type="ECO:0008006" key="4">
    <source>
        <dbReference type="Google" id="ProtNLM"/>
    </source>
</evidence>
<accession>A0A4Y3VBX5</accession>
<dbReference type="AlphaFoldDB" id="A0A4Y3VBX5"/>
<comment type="caution">
    <text evidence="2">The sequence shown here is derived from an EMBL/GenBank/DDBJ whole genome shotgun (WGS) entry which is preliminary data.</text>
</comment>
<gene>
    <name evidence="2" type="ORF">SSP24_01510</name>
</gene>
<dbReference type="EMBL" id="BJND01000003">
    <property type="protein sequence ID" value="GEC02496.1"/>
    <property type="molecule type" value="Genomic_DNA"/>
</dbReference>
<organism evidence="2 3">
    <name type="scientific">Streptomyces spinoverrucosus</name>
    <dbReference type="NCBI Taxonomy" id="284043"/>
    <lineage>
        <taxon>Bacteria</taxon>
        <taxon>Bacillati</taxon>
        <taxon>Actinomycetota</taxon>
        <taxon>Actinomycetes</taxon>
        <taxon>Kitasatosporales</taxon>
        <taxon>Streptomycetaceae</taxon>
        <taxon>Streptomyces</taxon>
    </lineage>
</organism>
<evidence type="ECO:0000313" key="2">
    <source>
        <dbReference type="EMBL" id="GEC02496.1"/>
    </source>
</evidence>
<name>A0A4Y3VBX5_9ACTN</name>
<proteinExistence type="predicted"/>
<dbReference type="Proteomes" id="UP000317881">
    <property type="component" value="Unassembled WGS sequence"/>
</dbReference>
<protein>
    <recommendedName>
        <fullName evidence="4">AbaA</fullName>
    </recommendedName>
</protein>
<evidence type="ECO:0000256" key="1">
    <source>
        <dbReference type="SAM" id="MobiDB-lite"/>
    </source>
</evidence>
<keyword evidence="3" id="KW-1185">Reference proteome</keyword>
<sequence length="206" mass="22692">MTLHQGKEQVGVPVSPSDMTAAERPDAMRTASTQQPSTERTDRETRPSGPATPLRALGEVPWREIQDSTGSAAAIPLLLNTIAWGGPEAASGALHELRDRICQYGFVVEQATAATVPFLWELAQLPQVTCRARIIQLLKNIADARQWEHTASAYPKLLNHRENHVVWERAARRAVHARRAALRQLMAEEDAEIAHASTELARSLGE</sequence>
<feature type="region of interest" description="Disordered" evidence="1">
    <location>
        <begin position="1"/>
        <end position="59"/>
    </location>
</feature>